<dbReference type="RefSeq" id="WP_377182309.1">
    <property type="nucleotide sequence ID" value="NZ_JBHUPD010000001.1"/>
</dbReference>
<feature type="signal peptide" evidence="1">
    <location>
        <begin position="1"/>
        <end position="20"/>
    </location>
</feature>
<reference evidence="3" key="1">
    <citation type="journal article" date="2019" name="Int. J. Syst. Evol. Microbiol.">
        <title>The Global Catalogue of Microorganisms (GCM) 10K type strain sequencing project: providing services to taxonomists for standard genome sequencing and annotation.</title>
        <authorList>
            <consortium name="The Broad Institute Genomics Platform"/>
            <consortium name="The Broad Institute Genome Sequencing Center for Infectious Disease"/>
            <person name="Wu L."/>
            <person name="Ma J."/>
        </authorList>
    </citation>
    <scope>NUCLEOTIDE SEQUENCE [LARGE SCALE GENOMIC DNA]</scope>
    <source>
        <strain evidence="3">KCTC 22437</strain>
    </source>
</reference>
<comment type="caution">
    <text evidence="2">The sequence shown here is derived from an EMBL/GenBank/DDBJ whole genome shotgun (WGS) entry which is preliminary data.</text>
</comment>
<evidence type="ECO:0000256" key="1">
    <source>
        <dbReference type="SAM" id="SignalP"/>
    </source>
</evidence>
<dbReference type="Proteomes" id="UP001597557">
    <property type="component" value="Unassembled WGS sequence"/>
</dbReference>
<organism evidence="2 3">
    <name type="scientific">Mucilaginibacter ximonensis</name>
    <dbReference type="NCBI Taxonomy" id="538021"/>
    <lineage>
        <taxon>Bacteria</taxon>
        <taxon>Pseudomonadati</taxon>
        <taxon>Bacteroidota</taxon>
        <taxon>Sphingobacteriia</taxon>
        <taxon>Sphingobacteriales</taxon>
        <taxon>Sphingobacteriaceae</taxon>
        <taxon>Mucilaginibacter</taxon>
    </lineage>
</organism>
<gene>
    <name evidence="2" type="ORF">ACFS5N_03560</name>
</gene>
<name>A0ABW5Y9J0_9SPHI</name>
<protein>
    <recommendedName>
        <fullName evidence="4">Spy/CpxP family protein refolding chaperone</fullName>
    </recommendedName>
</protein>
<evidence type="ECO:0000313" key="2">
    <source>
        <dbReference type="EMBL" id="MFD2871532.1"/>
    </source>
</evidence>
<evidence type="ECO:0000313" key="3">
    <source>
        <dbReference type="Proteomes" id="UP001597557"/>
    </source>
</evidence>
<keyword evidence="3" id="KW-1185">Reference proteome</keyword>
<keyword evidence="1" id="KW-0732">Signal</keyword>
<dbReference type="EMBL" id="JBHUPD010000001">
    <property type="protein sequence ID" value="MFD2871532.1"/>
    <property type="molecule type" value="Genomic_DNA"/>
</dbReference>
<accession>A0ABW5Y9J0</accession>
<feature type="chain" id="PRO_5046048036" description="Spy/CpxP family protein refolding chaperone" evidence="1">
    <location>
        <begin position="21"/>
        <end position="123"/>
    </location>
</feature>
<sequence>MKKLLLVCAFVIGVSAVSFAQGGGRMGMSPKVQVDTLKAHVAGITDEQSAKILAVYQGARKQRDSLMEAANGDRQAMMSGFMKMQTATDAKISAILTADQAAAYKKMVEARMARMRARMQGNN</sequence>
<proteinExistence type="predicted"/>
<evidence type="ECO:0008006" key="4">
    <source>
        <dbReference type="Google" id="ProtNLM"/>
    </source>
</evidence>